<evidence type="ECO:0000313" key="6">
    <source>
        <dbReference type="EMBL" id="KAK4396875.1"/>
    </source>
</evidence>
<evidence type="ECO:0000256" key="2">
    <source>
        <dbReference type="ARBA" id="ARBA00022734"/>
    </source>
</evidence>
<evidence type="ECO:0000256" key="4">
    <source>
        <dbReference type="SAM" id="SignalP"/>
    </source>
</evidence>
<gene>
    <name evidence="6" type="ORF">Sango_1524100</name>
</gene>
<comment type="caution">
    <text evidence="6">The sequence shown here is derived from an EMBL/GenBank/DDBJ whole genome shotgun (WGS) entry which is preliminary data.</text>
</comment>
<feature type="chain" id="PRO_5041930342" evidence="4">
    <location>
        <begin position="27"/>
        <end position="183"/>
    </location>
</feature>
<dbReference type="PANTHER" id="PTHR32401">
    <property type="entry name" value="CONCANAVALIN A-LIKE LECTIN FAMILY PROTEIN"/>
    <property type="match status" value="1"/>
</dbReference>
<keyword evidence="3" id="KW-0812">Transmembrane</keyword>
<keyword evidence="4" id="KW-0732">Signal</keyword>
<dbReference type="EMBL" id="JACGWL010000008">
    <property type="protein sequence ID" value="KAK4396875.1"/>
    <property type="molecule type" value="Genomic_DNA"/>
</dbReference>
<dbReference type="Pfam" id="PF00139">
    <property type="entry name" value="Lectin_legB"/>
    <property type="match status" value="1"/>
</dbReference>
<dbReference type="AlphaFoldDB" id="A0AAE2BTD1"/>
<dbReference type="SUPFAM" id="SSF49899">
    <property type="entry name" value="Concanavalin A-like lectins/glucanases"/>
    <property type="match status" value="1"/>
</dbReference>
<keyword evidence="2" id="KW-0430">Lectin</keyword>
<protein>
    <submittedName>
        <fullName evidence="6">Lectin beta-1 and beta-2 chain</fullName>
    </submittedName>
</protein>
<feature type="domain" description="Legume lectin" evidence="5">
    <location>
        <begin position="37"/>
        <end position="149"/>
    </location>
</feature>
<dbReference type="Gene3D" id="2.60.120.200">
    <property type="match status" value="1"/>
</dbReference>
<feature type="signal peptide" evidence="4">
    <location>
        <begin position="1"/>
        <end position="26"/>
    </location>
</feature>
<keyword evidence="7" id="KW-1185">Reference proteome</keyword>
<dbReference type="GO" id="GO:0030246">
    <property type="term" value="F:carbohydrate binding"/>
    <property type="evidence" value="ECO:0007669"/>
    <property type="project" value="UniProtKB-KW"/>
</dbReference>
<sequence>MPTFCCTPGNVLTFVFLFFLIPLSHSVNFQLSRSTPHATTILPEADAVTSAGAIQLNDVDFHPRVDQVICNEKVSLWDSNSGELADFTTHFSFTVDASNSSSEANGLAFFVTPVGFQISPNLTHRLLGVYFSTARDWSQTQTVSIEFEDSANPAPLQLFSEIILTVMIVIIFELNNFLVTFHM</sequence>
<dbReference type="InterPro" id="IPR001220">
    <property type="entry name" value="Legume_lectin_dom"/>
</dbReference>
<feature type="transmembrane region" description="Helical" evidence="3">
    <location>
        <begin position="162"/>
        <end position="181"/>
    </location>
</feature>
<evidence type="ECO:0000313" key="7">
    <source>
        <dbReference type="Proteomes" id="UP001289374"/>
    </source>
</evidence>
<name>A0AAE2BTD1_9LAMI</name>
<keyword evidence="3" id="KW-0472">Membrane</keyword>
<accession>A0AAE2BTD1</accession>
<evidence type="ECO:0000259" key="5">
    <source>
        <dbReference type="Pfam" id="PF00139"/>
    </source>
</evidence>
<comment type="similarity">
    <text evidence="1">Belongs to the leguminous lectin family.</text>
</comment>
<evidence type="ECO:0000256" key="3">
    <source>
        <dbReference type="SAM" id="Phobius"/>
    </source>
</evidence>
<proteinExistence type="inferred from homology"/>
<dbReference type="InterPro" id="IPR050258">
    <property type="entry name" value="Leguminous_Lectin"/>
</dbReference>
<dbReference type="InterPro" id="IPR013320">
    <property type="entry name" value="ConA-like_dom_sf"/>
</dbReference>
<reference evidence="6" key="2">
    <citation type="journal article" date="2024" name="Plant">
        <title>Genomic evolution and insights into agronomic trait innovations of Sesamum species.</title>
        <authorList>
            <person name="Miao H."/>
            <person name="Wang L."/>
            <person name="Qu L."/>
            <person name="Liu H."/>
            <person name="Sun Y."/>
            <person name="Le M."/>
            <person name="Wang Q."/>
            <person name="Wei S."/>
            <person name="Zheng Y."/>
            <person name="Lin W."/>
            <person name="Duan Y."/>
            <person name="Cao H."/>
            <person name="Xiong S."/>
            <person name="Wang X."/>
            <person name="Wei L."/>
            <person name="Li C."/>
            <person name="Ma Q."/>
            <person name="Ju M."/>
            <person name="Zhao R."/>
            <person name="Li G."/>
            <person name="Mu C."/>
            <person name="Tian Q."/>
            <person name="Mei H."/>
            <person name="Zhang T."/>
            <person name="Gao T."/>
            <person name="Zhang H."/>
        </authorList>
    </citation>
    <scope>NUCLEOTIDE SEQUENCE</scope>
    <source>
        <strain evidence="6">K16</strain>
    </source>
</reference>
<evidence type="ECO:0000256" key="1">
    <source>
        <dbReference type="ARBA" id="ARBA00007606"/>
    </source>
</evidence>
<dbReference type="PANTHER" id="PTHR32401:SF47">
    <property type="entry name" value="LEGUME LECTIN DOMAIN-CONTAINING PROTEIN"/>
    <property type="match status" value="1"/>
</dbReference>
<organism evidence="6 7">
    <name type="scientific">Sesamum angolense</name>
    <dbReference type="NCBI Taxonomy" id="2727404"/>
    <lineage>
        <taxon>Eukaryota</taxon>
        <taxon>Viridiplantae</taxon>
        <taxon>Streptophyta</taxon>
        <taxon>Embryophyta</taxon>
        <taxon>Tracheophyta</taxon>
        <taxon>Spermatophyta</taxon>
        <taxon>Magnoliopsida</taxon>
        <taxon>eudicotyledons</taxon>
        <taxon>Gunneridae</taxon>
        <taxon>Pentapetalae</taxon>
        <taxon>asterids</taxon>
        <taxon>lamiids</taxon>
        <taxon>Lamiales</taxon>
        <taxon>Pedaliaceae</taxon>
        <taxon>Sesamum</taxon>
    </lineage>
</organism>
<dbReference type="Proteomes" id="UP001289374">
    <property type="component" value="Unassembled WGS sequence"/>
</dbReference>
<reference evidence="6" key="1">
    <citation type="submission" date="2020-06" db="EMBL/GenBank/DDBJ databases">
        <authorList>
            <person name="Li T."/>
            <person name="Hu X."/>
            <person name="Zhang T."/>
            <person name="Song X."/>
            <person name="Zhang H."/>
            <person name="Dai N."/>
            <person name="Sheng W."/>
            <person name="Hou X."/>
            <person name="Wei L."/>
        </authorList>
    </citation>
    <scope>NUCLEOTIDE SEQUENCE</scope>
    <source>
        <strain evidence="6">K16</strain>
        <tissue evidence="6">Leaf</tissue>
    </source>
</reference>
<keyword evidence="3" id="KW-1133">Transmembrane helix</keyword>